<sequence>MDAKEMKTAIEKVFKSYRFHSFLNRIDVAEIPEEARLCKAIDEVVSNLDPDEQLLIRERYMKRERITDTQVYSFAFEPSISAVTYMKIRSRAFEKLLYAFSNMGLLAGEGRA</sequence>
<organism evidence="1 2">
    <name type="scientific">Paenibacillus thiaminolyticus</name>
    <name type="common">Bacillus thiaminolyticus</name>
    <dbReference type="NCBI Taxonomy" id="49283"/>
    <lineage>
        <taxon>Bacteria</taxon>
        <taxon>Bacillati</taxon>
        <taxon>Bacillota</taxon>
        <taxon>Bacilli</taxon>
        <taxon>Bacillales</taxon>
        <taxon>Paenibacillaceae</taxon>
        <taxon>Paenibacillus</taxon>
    </lineage>
</organism>
<evidence type="ECO:0000313" key="2">
    <source>
        <dbReference type="Proteomes" id="UP000266177"/>
    </source>
</evidence>
<dbReference type="OrthoDB" id="1797434at2"/>
<dbReference type="EMBL" id="QYZD01000001">
    <property type="protein sequence ID" value="RJG26681.1"/>
    <property type="molecule type" value="Genomic_DNA"/>
</dbReference>
<evidence type="ECO:0008006" key="3">
    <source>
        <dbReference type="Google" id="ProtNLM"/>
    </source>
</evidence>
<dbReference type="RefSeq" id="WP_119790164.1">
    <property type="nucleotide sequence ID" value="NZ_QYZD01000001.1"/>
</dbReference>
<name>A0A3A3GQ56_PANTH</name>
<comment type="caution">
    <text evidence="1">The sequence shown here is derived from an EMBL/GenBank/DDBJ whole genome shotgun (WGS) entry which is preliminary data.</text>
</comment>
<reference evidence="1 2" key="1">
    <citation type="submission" date="2018-09" db="EMBL/GenBank/DDBJ databases">
        <title>Paenibacillus SK2017-BO5.</title>
        <authorList>
            <person name="Piskunova J.V."/>
            <person name="Dubiley S.A."/>
            <person name="Severinov K.V."/>
        </authorList>
    </citation>
    <scope>NUCLEOTIDE SEQUENCE [LARGE SCALE GENOMIC DNA]</scope>
    <source>
        <strain evidence="1 2">BO5</strain>
    </source>
</reference>
<dbReference type="Proteomes" id="UP000266177">
    <property type="component" value="Unassembled WGS sequence"/>
</dbReference>
<gene>
    <name evidence="1" type="ORF">DQX05_01220</name>
</gene>
<dbReference type="AlphaFoldDB" id="A0A3A3GQ56"/>
<protein>
    <recommendedName>
        <fullName evidence="3">ArpU family transcriptional regulator</fullName>
    </recommendedName>
</protein>
<proteinExistence type="predicted"/>
<accession>A0A3A3GQ56</accession>
<evidence type="ECO:0000313" key="1">
    <source>
        <dbReference type="EMBL" id="RJG26681.1"/>
    </source>
</evidence>